<comment type="similarity">
    <text evidence="3 7">Belongs to the NAD(P)-dependent epimerase/dehydratase family. dTDP-glucose dehydratase subfamily.</text>
</comment>
<dbReference type="RefSeq" id="WP_380821846.1">
    <property type="nucleotide sequence ID" value="NZ_JBHTJN010000026.1"/>
</dbReference>
<dbReference type="CDD" id="cd05246">
    <property type="entry name" value="dTDP_GD_SDR_e"/>
    <property type="match status" value="1"/>
</dbReference>
<evidence type="ECO:0000256" key="3">
    <source>
        <dbReference type="ARBA" id="ARBA00008178"/>
    </source>
</evidence>
<keyword evidence="6 7" id="KW-0456">Lyase</keyword>
<comment type="caution">
    <text evidence="9">The sequence shown here is derived from an EMBL/GenBank/DDBJ whole genome shotgun (WGS) entry which is preliminary data.</text>
</comment>
<dbReference type="NCBIfam" id="TIGR01181">
    <property type="entry name" value="dTDP_gluc_dehyt"/>
    <property type="match status" value="1"/>
</dbReference>
<dbReference type="InterPro" id="IPR016040">
    <property type="entry name" value="NAD(P)-bd_dom"/>
</dbReference>
<dbReference type="Gene3D" id="3.40.50.720">
    <property type="entry name" value="NAD(P)-binding Rossmann-like Domain"/>
    <property type="match status" value="1"/>
</dbReference>
<comment type="catalytic activity">
    <reaction evidence="1 7">
        <text>dTDP-alpha-D-glucose = dTDP-4-dehydro-6-deoxy-alpha-D-glucose + H2O</text>
        <dbReference type="Rhea" id="RHEA:17221"/>
        <dbReference type="ChEBI" id="CHEBI:15377"/>
        <dbReference type="ChEBI" id="CHEBI:57477"/>
        <dbReference type="ChEBI" id="CHEBI:57649"/>
        <dbReference type="EC" id="4.2.1.46"/>
    </reaction>
</comment>
<evidence type="ECO:0000256" key="4">
    <source>
        <dbReference type="ARBA" id="ARBA00011990"/>
    </source>
</evidence>
<name>A0ABW3IB47_9PAST</name>
<reference evidence="10" key="1">
    <citation type="journal article" date="2019" name="Int. J. Syst. Evol. Microbiol.">
        <title>The Global Catalogue of Microorganisms (GCM) 10K type strain sequencing project: providing services to taxonomists for standard genome sequencing and annotation.</title>
        <authorList>
            <consortium name="The Broad Institute Genomics Platform"/>
            <consortium name="The Broad Institute Genome Sequencing Center for Infectious Disease"/>
            <person name="Wu L."/>
            <person name="Ma J."/>
        </authorList>
    </citation>
    <scope>NUCLEOTIDE SEQUENCE [LARGE SCALE GENOMIC DNA]</scope>
    <source>
        <strain evidence="10">CCUG 61707</strain>
    </source>
</reference>
<dbReference type="EMBL" id="JBHTJN010000026">
    <property type="protein sequence ID" value="MFD0966897.1"/>
    <property type="molecule type" value="Genomic_DNA"/>
</dbReference>
<protein>
    <recommendedName>
        <fullName evidence="4 7">dTDP-glucose 4,6-dehydratase</fullName>
        <ecNumber evidence="4 7">4.2.1.46</ecNumber>
    </recommendedName>
</protein>
<evidence type="ECO:0000313" key="10">
    <source>
        <dbReference type="Proteomes" id="UP001596996"/>
    </source>
</evidence>
<dbReference type="GO" id="GO:0008460">
    <property type="term" value="F:dTDP-glucose 4,6-dehydratase activity"/>
    <property type="evidence" value="ECO:0007669"/>
    <property type="project" value="UniProtKB-EC"/>
</dbReference>
<evidence type="ECO:0000256" key="2">
    <source>
        <dbReference type="ARBA" id="ARBA00001911"/>
    </source>
</evidence>
<dbReference type="Gene3D" id="3.90.25.10">
    <property type="entry name" value="UDP-galactose 4-epimerase, domain 1"/>
    <property type="match status" value="1"/>
</dbReference>
<dbReference type="PANTHER" id="PTHR43000">
    <property type="entry name" value="DTDP-D-GLUCOSE 4,6-DEHYDRATASE-RELATED"/>
    <property type="match status" value="1"/>
</dbReference>
<gene>
    <name evidence="9" type="primary">rfbB</name>
    <name evidence="9" type="ORF">ACFQ02_08640</name>
</gene>
<comment type="cofactor">
    <cofactor evidence="2 7">
        <name>NAD(+)</name>
        <dbReference type="ChEBI" id="CHEBI:57540"/>
    </cofactor>
</comment>
<dbReference type="EC" id="4.2.1.46" evidence="4 7"/>
<dbReference type="Pfam" id="PF16363">
    <property type="entry name" value="GDP_Man_Dehyd"/>
    <property type="match status" value="1"/>
</dbReference>
<evidence type="ECO:0000256" key="7">
    <source>
        <dbReference type="RuleBase" id="RU004473"/>
    </source>
</evidence>
<keyword evidence="5" id="KW-0520">NAD</keyword>
<keyword evidence="10" id="KW-1185">Reference proteome</keyword>
<organism evidence="9 10">
    <name type="scientific">Seminibacterium arietis</name>
    <dbReference type="NCBI Taxonomy" id="1173502"/>
    <lineage>
        <taxon>Bacteria</taxon>
        <taxon>Pseudomonadati</taxon>
        <taxon>Pseudomonadota</taxon>
        <taxon>Gammaproteobacteria</taxon>
        <taxon>Pasteurellales</taxon>
        <taxon>Pasteurellaceae</taxon>
        <taxon>Seminibacterium</taxon>
    </lineage>
</organism>
<evidence type="ECO:0000256" key="5">
    <source>
        <dbReference type="ARBA" id="ARBA00023027"/>
    </source>
</evidence>
<sequence length="350" mass="40029">MMKILITGGAGFIGSNLIHYLMKKTKSAVVNVDKLTYAANINSLEQQIENPNYYFEQVDICDFDKLRKVFDKHQPDAVIHLAAESHVDRSINSSSAFIQTNIIGTYILLEVVRNYWSPLVNEKKKNFRFLHVSTDEVFGDLESSTLLFTEKTAYAPSSPYSASKASSDHLVRAWHRTYGVPILITHCSNNYGRYQFPEKLIPLTILHAIHGKPIPIYGSGMQIRDWLFVEDHVQALYEVLKHGCVGESYNISGGNEQSNLQLVESICSILNKLKLDGDLNDYPQCAKIDDFNSLVTFVSDRLGHDFRYGINSTKIVSQLGWKPKANFEQELNKTVNWYIKNRDWWQPHFK</sequence>
<dbReference type="InterPro" id="IPR005888">
    <property type="entry name" value="dTDP_Gluc_deHydtase"/>
</dbReference>
<evidence type="ECO:0000313" key="9">
    <source>
        <dbReference type="EMBL" id="MFD0966897.1"/>
    </source>
</evidence>
<dbReference type="Proteomes" id="UP001596996">
    <property type="component" value="Unassembled WGS sequence"/>
</dbReference>
<dbReference type="SUPFAM" id="SSF51735">
    <property type="entry name" value="NAD(P)-binding Rossmann-fold domains"/>
    <property type="match status" value="1"/>
</dbReference>
<dbReference type="InterPro" id="IPR036291">
    <property type="entry name" value="NAD(P)-bd_dom_sf"/>
</dbReference>
<proteinExistence type="inferred from homology"/>
<evidence type="ECO:0000256" key="6">
    <source>
        <dbReference type="ARBA" id="ARBA00023239"/>
    </source>
</evidence>
<evidence type="ECO:0000259" key="8">
    <source>
        <dbReference type="Pfam" id="PF16363"/>
    </source>
</evidence>
<accession>A0ABW3IB47</accession>
<evidence type="ECO:0000256" key="1">
    <source>
        <dbReference type="ARBA" id="ARBA00001539"/>
    </source>
</evidence>
<feature type="domain" description="NAD(P)-binding" evidence="8">
    <location>
        <begin position="5"/>
        <end position="333"/>
    </location>
</feature>